<evidence type="ECO:0000313" key="2">
    <source>
        <dbReference type="Proteomes" id="UP000276834"/>
    </source>
</evidence>
<sequence>MSLHLGQCFFLDKAVTLPAKSTPPPLAPAPVKEQGGVSVKQPDQMEFHLLNA</sequence>
<proteinExistence type="predicted"/>
<dbReference type="Proteomes" id="UP000276834">
    <property type="component" value="Unassembled WGS sequence"/>
</dbReference>
<dbReference type="EMBL" id="QUSF01000007">
    <property type="protein sequence ID" value="RLW07533.1"/>
    <property type="molecule type" value="Genomic_DNA"/>
</dbReference>
<reference evidence="1 2" key="1">
    <citation type="journal article" date="2018" name="Proc. R. Soc. B">
        <title>A non-coding region near Follistatin controls head colour polymorphism in the Gouldian finch.</title>
        <authorList>
            <person name="Toomey M.B."/>
            <person name="Marques C.I."/>
            <person name="Andrade P."/>
            <person name="Araujo P.M."/>
            <person name="Sabatino S."/>
            <person name="Gazda M.A."/>
            <person name="Afonso S."/>
            <person name="Lopes R.J."/>
            <person name="Corbo J.C."/>
            <person name="Carneiro M."/>
        </authorList>
    </citation>
    <scope>NUCLEOTIDE SEQUENCE [LARGE SCALE GENOMIC DNA]</scope>
    <source>
        <strain evidence="1">Red01</strain>
        <tissue evidence="1">Muscle</tissue>
    </source>
</reference>
<gene>
    <name evidence="1" type="ORF">DV515_00003601</name>
</gene>
<keyword evidence="2" id="KW-1185">Reference proteome</keyword>
<organism evidence="1 2">
    <name type="scientific">Chloebia gouldiae</name>
    <name type="common">Gouldian finch</name>
    <name type="synonym">Erythrura gouldiae</name>
    <dbReference type="NCBI Taxonomy" id="44316"/>
    <lineage>
        <taxon>Eukaryota</taxon>
        <taxon>Metazoa</taxon>
        <taxon>Chordata</taxon>
        <taxon>Craniata</taxon>
        <taxon>Vertebrata</taxon>
        <taxon>Euteleostomi</taxon>
        <taxon>Archelosauria</taxon>
        <taxon>Archosauria</taxon>
        <taxon>Dinosauria</taxon>
        <taxon>Saurischia</taxon>
        <taxon>Theropoda</taxon>
        <taxon>Coelurosauria</taxon>
        <taxon>Aves</taxon>
        <taxon>Neognathae</taxon>
        <taxon>Neoaves</taxon>
        <taxon>Telluraves</taxon>
        <taxon>Australaves</taxon>
        <taxon>Passeriformes</taxon>
        <taxon>Passeroidea</taxon>
        <taxon>Passeridae</taxon>
        <taxon>Chloebia</taxon>
    </lineage>
</organism>
<dbReference type="AlphaFoldDB" id="A0A3L8STD0"/>
<accession>A0A3L8STD0</accession>
<name>A0A3L8STD0_CHLGU</name>
<protein>
    <submittedName>
        <fullName evidence="1">Uncharacterized protein</fullName>
    </submittedName>
</protein>
<evidence type="ECO:0000313" key="1">
    <source>
        <dbReference type="EMBL" id="RLW07533.1"/>
    </source>
</evidence>
<comment type="caution">
    <text evidence="1">The sequence shown here is derived from an EMBL/GenBank/DDBJ whole genome shotgun (WGS) entry which is preliminary data.</text>
</comment>